<dbReference type="EMBL" id="JABCLB010001992">
    <property type="protein sequence ID" value="NMU84654.1"/>
    <property type="molecule type" value="Genomic_DNA"/>
</dbReference>
<name>A0A7Y0XDT3_VIBPH</name>
<proteinExistence type="predicted"/>
<dbReference type="Proteomes" id="UP000518904">
    <property type="component" value="Unassembled WGS sequence"/>
</dbReference>
<reference evidence="1 2" key="1">
    <citation type="submission" date="2020-04" db="EMBL/GenBank/DDBJ databases">
        <title>Whole-genome sequencing of Vibrio spp. from China reveals different genetic environments of blaCTX-M-14 among diverse lineages.</title>
        <authorList>
            <person name="Zheng Z."/>
            <person name="Ye L."/>
            <person name="Chen S."/>
        </authorList>
    </citation>
    <scope>NUCLEOTIDE SEQUENCE [LARGE SCALE GENOMIC DNA]</scope>
    <source>
        <strain evidence="1 2">Vb0551</strain>
    </source>
</reference>
<dbReference type="RefSeq" id="WP_153645908.1">
    <property type="nucleotide sequence ID" value="NZ_CP041202.1"/>
</dbReference>
<comment type="caution">
    <text evidence="1">The sequence shown here is derived from an EMBL/GenBank/DDBJ whole genome shotgun (WGS) entry which is preliminary data.</text>
</comment>
<gene>
    <name evidence="1" type="ORF">HKB16_17460</name>
</gene>
<evidence type="ECO:0000313" key="2">
    <source>
        <dbReference type="Proteomes" id="UP000518904"/>
    </source>
</evidence>
<dbReference type="AlphaFoldDB" id="A0A7Y0XDT3"/>
<protein>
    <submittedName>
        <fullName evidence="1">Uncharacterized protein</fullName>
    </submittedName>
</protein>
<sequence length="57" mass="6677">MQQRKKAIVLKKEKVLDGDNKTEALKRDEIRRSAALTERATMNDSKIRNKVTFIEME</sequence>
<organism evidence="1 2">
    <name type="scientific">Vibrio parahaemolyticus</name>
    <dbReference type="NCBI Taxonomy" id="670"/>
    <lineage>
        <taxon>Bacteria</taxon>
        <taxon>Pseudomonadati</taxon>
        <taxon>Pseudomonadota</taxon>
        <taxon>Gammaproteobacteria</taxon>
        <taxon>Vibrionales</taxon>
        <taxon>Vibrionaceae</taxon>
        <taxon>Vibrio</taxon>
    </lineage>
</organism>
<accession>A0A7Y0XDT3</accession>
<evidence type="ECO:0000313" key="1">
    <source>
        <dbReference type="EMBL" id="NMU84654.1"/>
    </source>
</evidence>